<sequence length="363" mass="41447">MQSQSQQATTLAIHWVFSCLAIIVMLVRLIGRKITREIYNQGDYFTIAAIVCALARVALIHVVLIWGTSNVPNGYRLHHVFSDTEIYQRQIGSKLSIANRFFYNSYLWLQKMVLLDLYRRLLLDLAYEKWIIRGYLFVFFATYVVCQVLTFSECRPFRLYWQVVPDPGECAKAPVQLIVLGILNIVTDVMLLVLPIPVVTIMKAPWRRKMQLYVLFTLGFFIIVITIIRLPINSTNIDSQVSRTTWASTELLTSAIVVNATSLYGLWNKRRRGRSEVDRRRAIQTRGRNNDGQHPETIGGSNGSNGARRMQKPSARGVLTSKDIMMTDVREDDTRHSGEIVSVPMEDLDRGSPHSSQRGILPK</sequence>
<dbReference type="InterPro" id="IPR052337">
    <property type="entry name" value="SAT4-like"/>
</dbReference>
<comment type="caution">
    <text evidence="9">The sequence shown here is derived from an EMBL/GenBank/DDBJ whole genome shotgun (WGS) entry which is preliminary data.</text>
</comment>
<feature type="transmembrane region" description="Helical" evidence="7">
    <location>
        <begin position="177"/>
        <end position="200"/>
    </location>
</feature>
<feature type="compositionally biased region" description="Basic and acidic residues" evidence="6">
    <location>
        <begin position="328"/>
        <end position="338"/>
    </location>
</feature>
<evidence type="ECO:0000313" key="9">
    <source>
        <dbReference type="EMBL" id="KAK2596636.1"/>
    </source>
</evidence>
<feature type="transmembrane region" description="Helical" evidence="7">
    <location>
        <begin position="244"/>
        <end position="267"/>
    </location>
</feature>
<feature type="region of interest" description="Disordered" evidence="6">
    <location>
        <begin position="275"/>
        <end position="363"/>
    </location>
</feature>
<evidence type="ECO:0000256" key="5">
    <source>
        <dbReference type="ARBA" id="ARBA00038359"/>
    </source>
</evidence>
<reference evidence="9" key="1">
    <citation type="submission" date="2023-06" db="EMBL/GenBank/DDBJ databases">
        <title>Conoideocrella luteorostrata (Hypocreales: Clavicipitaceae), a potential biocontrol fungus for elongate hemlock scale in United States Christmas tree production areas.</title>
        <authorList>
            <person name="Barrett H."/>
            <person name="Lovett B."/>
            <person name="Macias A.M."/>
            <person name="Stajich J.E."/>
            <person name="Kasson M.T."/>
        </authorList>
    </citation>
    <scope>NUCLEOTIDE SEQUENCE</scope>
    <source>
        <strain evidence="9">ARSEF 14590</strain>
    </source>
</reference>
<feature type="transmembrane region" description="Helical" evidence="7">
    <location>
        <begin position="212"/>
        <end position="232"/>
    </location>
</feature>
<protein>
    <recommendedName>
        <fullName evidence="8">Rhodopsin domain-containing protein</fullName>
    </recommendedName>
</protein>
<keyword evidence="3 7" id="KW-1133">Transmembrane helix</keyword>
<evidence type="ECO:0000256" key="6">
    <source>
        <dbReference type="SAM" id="MobiDB-lite"/>
    </source>
</evidence>
<gene>
    <name evidence="9" type="ORF">QQS21_006312</name>
</gene>
<comment type="subcellular location">
    <subcellularLocation>
        <location evidence="1">Membrane</location>
        <topology evidence="1">Multi-pass membrane protein</topology>
    </subcellularLocation>
</comment>
<dbReference type="Pfam" id="PF20684">
    <property type="entry name" value="Fung_rhodopsin"/>
    <property type="match status" value="1"/>
</dbReference>
<accession>A0AAJ0CN86</accession>
<dbReference type="PANTHER" id="PTHR33048">
    <property type="entry name" value="PTH11-LIKE INTEGRAL MEMBRANE PROTEIN (AFU_ORTHOLOGUE AFUA_5G11245)"/>
    <property type="match status" value="1"/>
</dbReference>
<keyword evidence="4 7" id="KW-0472">Membrane</keyword>
<dbReference type="AlphaFoldDB" id="A0AAJ0CN86"/>
<evidence type="ECO:0000256" key="4">
    <source>
        <dbReference type="ARBA" id="ARBA00023136"/>
    </source>
</evidence>
<evidence type="ECO:0000256" key="2">
    <source>
        <dbReference type="ARBA" id="ARBA00022692"/>
    </source>
</evidence>
<dbReference type="PANTHER" id="PTHR33048:SF166">
    <property type="entry name" value="PTH11-LIKE INTEGRAL MEMBRANE PROTEIN"/>
    <property type="match status" value="1"/>
</dbReference>
<evidence type="ECO:0000256" key="3">
    <source>
        <dbReference type="ARBA" id="ARBA00022989"/>
    </source>
</evidence>
<keyword evidence="10" id="KW-1185">Reference proteome</keyword>
<evidence type="ECO:0000256" key="1">
    <source>
        <dbReference type="ARBA" id="ARBA00004141"/>
    </source>
</evidence>
<feature type="transmembrane region" description="Helical" evidence="7">
    <location>
        <begin position="130"/>
        <end position="151"/>
    </location>
</feature>
<keyword evidence="2 7" id="KW-0812">Transmembrane</keyword>
<comment type="similarity">
    <text evidence="5">Belongs to the SAT4 family.</text>
</comment>
<feature type="domain" description="Rhodopsin" evidence="8">
    <location>
        <begin position="27"/>
        <end position="257"/>
    </location>
</feature>
<dbReference type="GO" id="GO:0016020">
    <property type="term" value="C:membrane"/>
    <property type="evidence" value="ECO:0007669"/>
    <property type="project" value="UniProtKB-SubCell"/>
</dbReference>
<evidence type="ECO:0000313" key="10">
    <source>
        <dbReference type="Proteomes" id="UP001251528"/>
    </source>
</evidence>
<evidence type="ECO:0000256" key="7">
    <source>
        <dbReference type="SAM" id="Phobius"/>
    </source>
</evidence>
<organism evidence="9 10">
    <name type="scientific">Conoideocrella luteorostrata</name>
    <dbReference type="NCBI Taxonomy" id="1105319"/>
    <lineage>
        <taxon>Eukaryota</taxon>
        <taxon>Fungi</taxon>
        <taxon>Dikarya</taxon>
        <taxon>Ascomycota</taxon>
        <taxon>Pezizomycotina</taxon>
        <taxon>Sordariomycetes</taxon>
        <taxon>Hypocreomycetidae</taxon>
        <taxon>Hypocreales</taxon>
        <taxon>Clavicipitaceae</taxon>
        <taxon>Conoideocrella</taxon>
    </lineage>
</organism>
<feature type="transmembrane region" description="Helical" evidence="7">
    <location>
        <begin position="43"/>
        <end position="67"/>
    </location>
</feature>
<feature type="compositionally biased region" description="Polar residues" evidence="6">
    <location>
        <begin position="353"/>
        <end position="363"/>
    </location>
</feature>
<dbReference type="Proteomes" id="UP001251528">
    <property type="component" value="Unassembled WGS sequence"/>
</dbReference>
<name>A0AAJ0CN86_9HYPO</name>
<dbReference type="EMBL" id="JASWJB010000115">
    <property type="protein sequence ID" value="KAK2596636.1"/>
    <property type="molecule type" value="Genomic_DNA"/>
</dbReference>
<evidence type="ECO:0000259" key="8">
    <source>
        <dbReference type="Pfam" id="PF20684"/>
    </source>
</evidence>
<feature type="transmembrane region" description="Helical" evidence="7">
    <location>
        <begin position="12"/>
        <end position="31"/>
    </location>
</feature>
<dbReference type="InterPro" id="IPR049326">
    <property type="entry name" value="Rhodopsin_dom_fungi"/>
</dbReference>
<proteinExistence type="inferred from homology"/>